<dbReference type="EMBL" id="LGBR01000001">
    <property type="protein sequence ID" value="KOY51946.1"/>
    <property type="molecule type" value="Genomic_DNA"/>
</dbReference>
<dbReference type="Proteomes" id="UP000183071">
    <property type="component" value="Unassembled WGS sequence"/>
</dbReference>
<evidence type="ECO:0000313" key="3">
    <source>
        <dbReference type="EMBL" id="SED99274.1"/>
    </source>
</evidence>
<comment type="caution">
    <text evidence="2">The sequence shown here is derived from an EMBL/GenBank/DDBJ whole genome shotgun (WGS) entry which is preliminary data.</text>
</comment>
<feature type="domain" description="HNH nuclease" evidence="1">
    <location>
        <begin position="228"/>
        <end position="275"/>
    </location>
</feature>
<gene>
    <name evidence="2" type="ORF">I602_1506</name>
    <name evidence="3" type="ORF">SAMN05444353_0261</name>
</gene>
<organism evidence="2 4">
    <name type="scientific">Polaribacter dokdonensis DSW-5</name>
    <dbReference type="NCBI Taxonomy" id="1300348"/>
    <lineage>
        <taxon>Bacteria</taxon>
        <taxon>Pseudomonadati</taxon>
        <taxon>Bacteroidota</taxon>
        <taxon>Flavobacteriia</taxon>
        <taxon>Flavobacteriales</taxon>
        <taxon>Flavobacteriaceae</taxon>
    </lineage>
</organism>
<keyword evidence="5" id="KW-1185">Reference proteome</keyword>
<dbReference type="RefSeq" id="WP_053974089.1">
    <property type="nucleotide sequence ID" value="NZ_FNUE01000001.1"/>
</dbReference>
<sequence>MELPFDKNISVSKLVSIFRSTSATYKFYWFWAILEAIESGKKTITKREIFARMISLSWYTVNYFKVSFGKQDVIQSAVEQIKELESLSIDSSQEHILSTLLITKNKETVSLLNHFDNNVPHKFLSPWLGSGSKSEIYDKSNDKFESVPYRLEKEYIEISDKWLPYFKVHIAFLKTYCYWNLTLFLQSRNPNVPDIPNKINRPIQRGSLSIHKTRFWDLVINEIGAVNCIYTNKTLKKGGYAVEHFIPYQFVAHDLMWNLIPADSSFNSKKSDKLPKFDDYFDSFYEIQKMGFDIIKTLRPKNKFLEHYLPLFPDQIFEKNKFEDHIRPMLSIAHNNGFQYLEI</sequence>
<reference evidence="2 4" key="1">
    <citation type="submission" date="2015-07" db="EMBL/GenBank/DDBJ databases">
        <title>Genome of Polaribacter dokdonenesis DSW-5, isolated from seawater off Dokdo in Korea.</title>
        <authorList>
            <person name="Yoon K."/>
            <person name="Song J.Y."/>
            <person name="Kim J.F."/>
        </authorList>
    </citation>
    <scope>NUCLEOTIDE SEQUENCE [LARGE SCALE GENOMIC DNA]</scope>
    <source>
        <strain evidence="2 4">DSW-5</strain>
    </source>
</reference>
<dbReference type="EMBL" id="FNUE01000001">
    <property type="protein sequence ID" value="SED99274.1"/>
    <property type="molecule type" value="Genomic_DNA"/>
</dbReference>
<keyword evidence="2" id="KW-0255">Endonuclease</keyword>
<accession>A0A0M9CGI2</accession>
<reference evidence="3 5" key="2">
    <citation type="submission" date="2016-10" db="EMBL/GenBank/DDBJ databases">
        <authorList>
            <person name="Varghese N."/>
            <person name="Submissions S."/>
        </authorList>
    </citation>
    <scope>NUCLEOTIDE SEQUENCE [LARGE SCALE GENOMIC DNA]</scope>
    <source>
        <strain evidence="3 5">DSW-5</strain>
    </source>
</reference>
<dbReference type="InterPro" id="IPR003615">
    <property type="entry name" value="HNH_nuc"/>
</dbReference>
<protein>
    <submittedName>
        <fullName evidence="2">HNH endonuclease</fullName>
    </submittedName>
</protein>
<evidence type="ECO:0000313" key="4">
    <source>
        <dbReference type="Proteomes" id="UP000037716"/>
    </source>
</evidence>
<evidence type="ECO:0000313" key="5">
    <source>
        <dbReference type="Proteomes" id="UP000183071"/>
    </source>
</evidence>
<dbReference type="Pfam" id="PF13395">
    <property type="entry name" value="HNH_4"/>
    <property type="match status" value="1"/>
</dbReference>
<dbReference type="OrthoDB" id="489287at2"/>
<keyword evidence="2" id="KW-0378">Hydrolase</keyword>
<dbReference type="AlphaFoldDB" id="A0A0M9CGI2"/>
<evidence type="ECO:0000259" key="1">
    <source>
        <dbReference type="Pfam" id="PF13395"/>
    </source>
</evidence>
<keyword evidence="2" id="KW-0540">Nuclease</keyword>
<name>A0A0M9CGI2_9FLAO</name>
<dbReference type="Gene3D" id="1.10.30.50">
    <property type="match status" value="1"/>
</dbReference>
<proteinExistence type="predicted"/>
<dbReference type="PATRIC" id="fig|1300348.6.peg.1505"/>
<evidence type="ECO:0000313" key="2">
    <source>
        <dbReference type="EMBL" id="KOY51946.1"/>
    </source>
</evidence>
<dbReference type="GO" id="GO:0004519">
    <property type="term" value="F:endonuclease activity"/>
    <property type="evidence" value="ECO:0007669"/>
    <property type="project" value="UniProtKB-KW"/>
</dbReference>
<dbReference type="Proteomes" id="UP000037716">
    <property type="component" value="Unassembled WGS sequence"/>
</dbReference>
<dbReference type="STRING" id="1300348.I602_1506"/>